<accession>A0A0N0BCW9</accession>
<dbReference type="Proteomes" id="UP000053105">
    <property type="component" value="Unassembled WGS sequence"/>
</dbReference>
<name>A0A0N0BCW9_9HYME</name>
<evidence type="ECO:0000313" key="1">
    <source>
        <dbReference type="EMBL" id="KOX69561.1"/>
    </source>
</evidence>
<proteinExistence type="predicted"/>
<protein>
    <submittedName>
        <fullName evidence="1">Uncharacterized protein</fullName>
    </submittedName>
</protein>
<dbReference type="AlphaFoldDB" id="A0A0N0BCW9"/>
<sequence>MARGGMAAPRRISFAGKVRIKNQLQGIKKFALTQFPLQNLKMIRTNFIVLIKSQLTNSIIQMSVFEERCKFELPNLNYQRLNYPRTAQLQNRMLVRHAKGLFDAEQAAYFWPTLYTTYMANMGTMRAGLPTGLTIRQESINVKAADLKGSNYRQQRWERLLRRVRRVARHRDVNRTKRTEYEYEYEYEARKGEIDAIQRREGGGGEKLLAEDQRVKPTIKASLRSHAFLHYERRDEY</sequence>
<dbReference type="EMBL" id="KQ435885">
    <property type="protein sequence ID" value="KOX69561.1"/>
    <property type="molecule type" value="Genomic_DNA"/>
</dbReference>
<evidence type="ECO:0000313" key="2">
    <source>
        <dbReference type="Proteomes" id="UP000053105"/>
    </source>
</evidence>
<reference evidence="1 2" key="1">
    <citation type="submission" date="2015-07" db="EMBL/GenBank/DDBJ databases">
        <title>The genome of Melipona quadrifasciata.</title>
        <authorList>
            <person name="Pan H."/>
            <person name="Kapheim K."/>
        </authorList>
    </citation>
    <scope>NUCLEOTIDE SEQUENCE [LARGE SCALE GENOMIC DNA]</scope>
    <source>
        <strain evidence="1">0111107301</strain>
        <tissue evidence="1">Whole body</tissue>
    </source>
</reference>
<keyword evidence="2" id="KW-1185">Reference proteome</keyword>
<organism evidence="1 2">
    <name type="scientific">Melipona quadrifasciata</name>
    <dbReference type="NCBI Taxonomy" id="166423"/>
    <lineage>
        <taxon>Eukaryota</taxon>
        <taxon>Metazoa</taxon>
        <taxon>Ecdysozoa</taxon>
        <taxon>Arthropoda</taxon>
        <taxon>Hexapoda</taxon>
        <taxon>Insecta</taxon>
        <taxon>Pterygota</taxon>
        <taxon>Neoptera</taxon>
        <taxon>Endopterygota</taxon>
        <taxon>Hymenoptera</taxon>
        <taxon>Apocrita</taxon>
        <taxon>Aculeata</taxon>
        <taxon>Apoidea</taxon>
        <taxon>Anthophila</taxon>
        <taxon>Apidae</taxon>
        <taxon>Melipona</taxon>
    </lineage>
</organism>
<gene>
    <name evidence="1" type="ORF">WN51_05115</name>
</gene>